<protein>
    <submittedName>
        <fullName evidence="2">Uncharacterized protein</fullName>
    </submittedName>
</protein>
<proteinExistence type="predicted"/>
<dbReference type="AlphaFoldDB" id="A0A1G2NX58"/>
<sequence length="84" mass="9340">MRKKFTGSAHGPNHSHASRRKDLRLSELLVEYKLAGSERSANFMLLVFCLICLSASFVIFQNSLEEIDAVAIRSALASSIREAE</sequence>
<evidence type="ECO:0000313" key="2">
    <source>
        <dbReference type="EMBL" id="OHA40648.1"/>
    </source>
</evidence>
<reference evidence="2 3" key="1">
    <citation type="journal article" date="2016" name="Nat. Commun.">
        <title>Thousands of microbial genomes shed light on interconnected biogeochemical processes in an aquifer system.</title>
        <authorList>
            <person name="Anantharaman K."/>
            <person name="Brown C.T."/>
            <person name="Hug L.A."/>
            <person name="Sharon I."/>
            <person name="Castelle C.J."/>
            <person name="Probst A.J."/>
            <person name="Thomas B.C."/>
            <person name="Singh A."/>
            <person name="Wilkins M.J."/>
            <person name="Karaoz U."/>
            <person name="Brodie E.L."/>
            <person name="Williams K.H."/>
            <person name="Hubbard S.S."/>
            <person name="Banfield J.F."/>
        </authorList>
    </citation>
    <scope>NUCLEOTIDE SEQUENCE [LARGE SCALE GENOMIC DNA]</scope>
</reference>
<dbReference type="EMBL" id="MHSH01000047">
    <property type="protein sequence ID" value="OHA40648.1"/>
    <property type="molecule type" value="Genomic_DNA"/>
</dbReference>
<evidence type="ECO:0000313" key="3">
    <source>
        <dbReference type="Proteomes" id="UP000176429"/>
    </source>
</evidence>
<comment type="caution">
    <text evidence="2">The sequence shown here is derived from an EMBL/GenBank/DDBJ whole genome shotgun (WGS) entry which is preliminary data.</text>
</comment>
<keyword evidence="1" id="KW-0812">Transmembrane</keyword>
<keyword evidence="1" id="KW-1133">Transmembrane helix</keyword>
<keyword evidence="1" id="KW-0472">Membrane</keyword>
<accession>A0A1G2NX58</accession>
<feature type="transmembrane region" description="Helical" evidence="1">
    <location>
        <begin position="43"/>
        <end position="60"/>
    </location>
</feature>
<organism evidence="2 3">
    <name type="scientific">Candidatus Taylorbacteria bacterium RIFCSPLOWO2_02_FULL_46_40</name>
    <dbReference type="NCBI Taxonomy" id="1802329"/>
    <lineage>
        <taxon>Bacteria</taxon>
        <taxon>Candidatus Tayloriibacteriota</taxon>
    </lineage>
</organism>
<evidence type="ECO:0000256" key="1">
    <source>
        <dbReference type="SAM" id="Phobius"/>
    </source>
</evidence>
<name>A0A1G2NX58_9BACT</name>
<gene>
    <name evidence="2" type="ORF">A3H68_03000</name>
</gene>
<dbReference type="Proteomes" id="UP000176429">
    <property type="component" value="Unassembled WGS sequence"/>
</dbReference>